<dbReference type="AlphaFoldDB" id="X7ZL74"/>
<comment type="caution">
    <text evidence="1">The sequence shown here is derived from an EMBL/GenBank/DDBJ whole genome shotgun (WGS) entry which is preliminary data.</text>
</comment>
<proteinExistence type="predicted"/>
<gene>
    <name evidence="1" type="ORF">I545_2117</name>
</gene>
<organism evidence="1 2">
    <name type="scientific">Mycobacterium kansasii 662</name>
    <dbReference type="NCBI Taxonomy" id="1299326"/>
    <lineage>
        <taxon>Bacteria</taxon>
        <taxon>Bacillati</taxon>
        <taxon>Actinomycetota</taxon>
        <taxon>Actinomycetes</taxon>
        <taxon>Mycobacteriales</taxon>
        <taxon>Mycobacteriaceae</taxon>
        <taxon>Mycobacterium</taxon>
    </lineage>
</organism>
<reference evidence="1 2" key="1">
    <citation type="submission" date="2013-12" db="EMBL/GenBank/DDBJ databases">
        <authorList>
            <person name="Brown-Elliot B."/>
            <person name="Wallace R."/>
            <person name="Lenaerts A."/>
            <person name="Ordway D."/>
            <person name="DeGroote M.A."/>
            <person name="Parker T."/>
            <person name="Sizemore C."/>
            <person name="Tallon L.J."/>
            <person name="Sadzewicz L.K."/>
            <person name="Sengamalay N."/>
            <person name="Fraser C.M."/>
            <person name="Hine E."/>
            <person name="Shefchek K.A."/>
            <person name="Das S.P."/>
            <person name="Tettelin H."/>
        </authorList>
    </citation>
    <scope>NUCLEOTIDE SEQUENCE [LARGE SCALE GENOMIC DNA]</scope>
    <source>
        <strain evidence="1 2">662</strain>
    </source>
</reference>
<evidence type="ECO:0000313" key="2">
    <source>
        <dbReference type="Proteomes" id="UP000020561"/>
    </source>
</evidence>
<dbReference type="Proteomes" id="UP000020561">
    <property type="component" value="Unassembled WGS sequence"/>
</dbReference>
<name>X7ZL74_MYCKA</name>
<dbReference type="EMBL" id="JAOA01000002">
    <property type="protein sequence ID" value="EUA20104.1"/>
    <property type="molecule type" value="Genomic_DNA"/>
</dbReference>
<accession>X7ZL74</accession>
<evidence type="ECO:0000313" key="1">
    <source>
        <dbReference type="EMBL" id="EUA20104.1"/>
    </source>
</evidence>
<protein>
    <submittedName>
        <fullName evidence="1">Uncharacterized protein</fullName>
    </submittedName>
</protein>
<sequence length="43" mass="5383">MRKYRYFPDRAGQWAWPEYPTRLRAELRHMFGRQTVTVPDSRR</sequence>